<accession>A0ABD0M8G0</accession>
<gene>
    <name evidence="1" type="ORF">BaRGS_00000972</name>
</gene>
<protein>
    <submittedName>
        <fullName evidence="1">Uncharacterized protein</fullName>
    </submittedName>
</protein>
<evidence type="ECO:0000313" key="2">
    <source>
        <dbReference type="Proteomes" id="UP001519460"/>
    </source>
</evidence>
<sequence length="76" mass="8348">MAVIIVLSGCKLDEMACIRLLDTPTGTEVGWYSNLAGRPLELFRRRLATGIDPWNGVGTKSRFSMQVYGTSVSVQL</sequence>
<dbReference type="EMBL" id="JACVVK020000003">
    <property type="protein sequence ID" value="KAK7508007.1"/>
    <property type="molecule type" value="Genomic_DNA"/>
</dbReference>
<dbReference type="AlphaFoldDB" id="A0ABD0M8G0"/>
<dbReference type="Proteomes" id="UP001519460">
    <property type="component" value="Unassembled WGS sequence"/>
</dbReference>
<evidence type="ECO:0000313" key="1">
    <source>
        <dbReference type="EMBL" id="KAK7508007.1"/>
    </source>
</evidence>
<proteinExistence type="predicted"/>
<comment type="caution">
    <text evidence="1">The sequence shown here is derived from an EMBL/GenBank/DDBJ whole genome shotgun (WGS) entry which is preliminary data.</text>
</comment>
<organism evidence="1 2">
    <name type="scientific">Batillaria attramentaria</name>
    <dbReference type="NCBI Taxonomy" id="370345"/>
    <lineage>
        <taxon>Eukaryota</taxon>
        <taxon>Metazoa</taxon>
        <taxon>Spiralia</taxon>
        <taxon>Lophotrochozoa</taxon>
        <taxon>Mollusca</taxon>
        <taxon>Gastropoda</taxon>
        <taxon>Caenogastropoda</taxon>
        <taxon>Sorbeoconcha</taxon>
        <taxon>Cerithioidea</taxon>
        <taxon>Batillariidae</taxon>
        <taxon>Batillaria</taxon>
    </lineage>
</organism>
<name>A0ABD0M8G0_9CAEN</name>
<keyword evidence="2" id="KW-1185">Reference proteome</keyword>
<reference evidence="1 2" key="1">
    <citation type="journal article" date="2023" name="Sci. Data">
        <title>Genome assembly of the Korean intertidal mud-creeper Batillaria attramentaria.</title>
        <authorList>
            <person name="Patra A.K."/>
            <person name="Ho P.T."/>
            <person name="Jun S."/>
            <person name="Lee S.J."/>
            <person name="Kim Y."/>
            <person name="Won Y.J."/>
        </authorList>
    </citation>
    <scope>NUCLEOTIDE SEQUENCE [LARGE SCALE GENOMIC DNA]</scope>
    <source>
        <strain evidence="1">Wonlab-2016</strain>
    </source>
</reference>